<evidence type="ECO:0000256" key="11">
    <source>
        <dbReference type="SAM" id="SignalP"/>
    </source>
</evidence>
<evidence type="ECO:0000256" key="5">
    <source>
        <dbReference type="ARBA" id="ARBA00022989"/>
    </source>
</evidence>
<evidence type="ECO:0000313" key="12">
    <source>
        <dbReference type="EMBL" id="CDO93889.1"/>
    </source>
</evidence>
<keyword evidence="6 10" id="KW-0472">Membrane</keyword>
<evidence type="ECO:0000256" key="6">
    <source>
        <dbReference type="ARBA" id="ARBA00023136"/>
    </source>
</evidence>
<evidence type="ECO:0000256" key="4">
    <source>
        <dbReference type="ARBA" id="ARBA00022824"/>
    </source>
</evidence>
<dbReference type="Pfam" id="PF03896">
    <property type="entry name" value="TRAP_alpha"/>
    <property type="match status" value="1"/>
</dbReference>
<feature type="transmembrane region" description="Helical" evidence="10">
    <location>
        <begin position="186"/>
        <end position="205"/>
    </location>
</feature>
<accession>A0A0A8L4B1</accession>
<protein>
    <recommendedName>
        <fullName evidence="9">Increased recombination centers protein 22</fullName>
    </recommendedName>
</protein>
<comment type="caution">
    <text evidence="12">The sequence shown here is derived from an EMBL/GenBank/DDBJ whole genome shotgun (WGS) entry which is preliminary data.</text>
</comment>
<dbReference type="OrthoDB" id="1926781at2759"/>
<evidence type="ECO:0000256" key="8">
    <source>
        <dbReference type="ARBA" id="ARBA00038311"/>
    </source>
</evidence>
<evidence type="ECO:0000256" key="1">
    <source>
        <dbReference type="ARBA" id="ARBA00004115"/>
    </source>
</evidence>
<evidence type="ECO:0000256" key="9">
    <source>
        <dbReference type="ARBA" id="ARBA00040085"/>
    </source>
</evidence>
<keyword evidence="13" id="KW-1185">Reference proteome</keyword>
<reference evidence="12 13" key="1">
    <citation type="submission" date="2014-03" db="EMBL/GenBank/DDBJ databases">
        <title>The genome of Kluyveromyces dobzhanskii.</title>
        <authorList>
            <person name="Nystedt B."/>
            <person name="Astrom S."/>
        </authorList>
    </citation>
    <scope>NUCLEOTIDE SEQUENCE [LARGE SCALE GENOMIC DNA]</scope>
    <source>
        <strain evidence="12 13">CBS 2104</strain>
    </source>
</reference>
<dbReference type="EMBL" id="CCBQ010000027">
    <property type="protein sequence ID" value="CDO93889.1"/>
    <property type="molecule type" value="Genomic_DNA"/>
</dbReference>
<proteinExistence type="inferred from homology"/>
<evidence type="ECO:0000256" key="3">
    <source>
        <dbReference type="ARBA" id="ARBA00022729"/>
    </source>
</evidence>
<evidence type="ECO:0000256" key="10">
    <source>
        <dbReference type="SAM" id="Phobius"/>
    </source>
</evidence>
<dbReference type="Proteomes" id="UP000031516">
    <property type="component" value="Unassembled WGS sequence"/>
</dbReference>
<keyword evidence="3 11" id="KW-0732">Signal</keyword>
<gene>
    <name evidence="12" type="ORF">KLDO_g2177</name>
</gene>
<feature type="chain" id="PRO_5002038105" description="Increased recombination centers protein 22" evidence="11">
    <location>
        <begin position="21"/>
        <end position="235"/>
    </location>
</feature>
<comment type="similarity">
    <text evidence="8">Belongs to the IRC22 family.</text>
</comment>
<dbReference type="InterPro" id="IPR005595">
    <property type="entry name" value="TRAP_alpha"/>
</dbReference>
<name>A0A0A8L4B1_9SACH</name>
<keyword evidence="4" id="KW-0256">Endoplasmic reticulum</keyword>
<sequence length="235" mass="26249">MRFSTIALFFSALTSVYVNSEEVIEFRDKVPLKVGKDSPIELESQPAQQEPKNANFLIQYDVLEQDYKTSSGVIEVENGKTITLSYNFTNLEDADVNLFAFGGSILEMATGQEIASISRTDFSPIYVGINDSSLLQQQLPIDLPEGMFYVVPHIYVEKEGEQMKVGTSPSYLQVIPPPMSLFNPQFLSIQLFLLGLVAAVSYYMFGLSPSAFKKPVKKQAKASISNEWLPQNHIK</sequence>
<evidence type="ECO:0000256" key="2">
    <source>
        <dbReference type="ARBA" id="ARBA00022692"/>
    </source>
</evidence>
<dbReference type="AlphaFoldDB" id="A0A0A8L4B1"/>
<comment type="function">
    <text evidence="7">Is probably involved in a pathway contributing to genomic integrity.</text>
</comment>
<evidence type="ECO:0000313" key="13">
    <source>
        <dbReference type="Proteomes" id="UP000031516"/>
    </source>
</evidence>
<evidence type="ECO:0000256" key="7">
    <source>
        <dbReference type="ARBA" id="ARBA00037565"/>
    </source>
</evidence>
<keyword evidence="5 10" id="KW-1133">Transmembrane helix</keyword>
<feature type="signal peptide" evidence="11">
    <location>
        <begin position="1"/>
        <end position="20"/>
    </location>
</feature>
<organism evidence="12 13">
    <name type="scientific">Kluyveromyces dobzhanskii CBS 2104</name>
    <dbReference type="NCBI Taxonomy" id="1427455"/>
    <lineage>
        <taxon>Eukaryota</taxon>
        <taxon>Fungi</taxon>
        <taxon>Dikarya</taxon>
        <taxon>Ascomycota</taxon>
        <taxon>Saccharomycotina</taxon>
        <taxon>Saccharomycetes</taxon>
        <taxon>Saccharomycetales</taxon>
        <taxon>Saccharomycetaceae</taxon>
        <taxon>Kluyveromyces</taxon>
    </lineage>
</organism>
<dbReference type="GO" id="GO:0005789">
    <property type="term" value="C:endoplasmic reticulum membrane"/>
    <property type="evidence" value="ECO:0007669"/>
    <property type="project" value="UniProtKB-SubCell"/>
</dbReference>
<keyword evidence="2 10" id="KW-0812">Transmembrane</keyword>
<comment type="subcellular location">
    <subcellularLocation>
        <location evidence="1">Endoplasmic reticulum membrane</location>
        <topology evidence="1">Single-pass type I membrane protein</topology>
    </subcellularLocation>
</comment>